<dbReference type="EMBL" id="SLXB01000008">
    <property type="protein sequence ID" value="TCO93047.1"/>
    <property type="molecule type" value="Genomic_DNA"/>
</dbReference>
<name>A0A4R2LTF4_9BACE</name>
<dbReference type="AlphaFoldDB" id="A0A4R2LTF4"/>
<proteinExistence type="predicted"/>
<gene>
    <name evidence="1" type="ORF">EV202_10830</name>
</gene>
<dbReference type="Proteomes" id="UP000295600">
    <property type="component" value="Unassembled WGS sequence"/>
</dbReference>
<dbReference type="PROSITE" id="PS51257">
    <property type="entry name" value="PROKAR_LIPOPROTEIN"/>
    <property type="match status" value="1"/>
</dbReference>
<reference evidence="1 2" key="1">
    <citation type="submission" date="2019-03" db="EMBL/GenBank/DDBJ databases">
        <title>Genomic Encyclopedia of Type Strains, Phase IV (KMG-IV): sequencing the most valuable type-strain genomes for metagenomic binning, comparative biology and taxonomic classification.</title>
        <authorList>
            <person name="Goeker M."/>
        </authorList>
    </citation>
    <scope>NUCLEOTIDE SEQUENCE [LARGE SCALE GENOMIC DNA]</scope>
    <source>
        <strain evidence="1 2">DSM 23917</strain>
    </source>
</reference>
<evidence type="ECO:0008006" key="3">
    <source>
        <dbReference type="Google" id="ProtNLM"/>
    </source>
</evidence>
<comment type="caution">
    <text evidence="1">The sequence shown here is derived from an EMBL/GenBank/DDBJ whole genome shotgun (WGS) entry which is preliminary data.</text>
</comment>
<sequence>MKLFYAISLITFILFSSCEQTINSENKTSVTRVSTTNTLFTNIKEYTRPLTGESSIEAEIFCTKPTIYTFIFAYNGNGSYWVSLAGKVLLYPSNSATFRTISVNLNPGRNQFAVDVLFSKGNQQGEARLVIDRIDGKKCGTEEGYIDLTTAGISQIHDLVITEPMHWICLKCGRLNSTEYSSENCGHKKPS</sequence>
<evidence type="ECO:0000313" key="2">
    <source>
        <dbReference type="Proteomes" id="UP000295600"/>
    </source>
</evidence>
<protein>
    <recommendedName>
        <fullName evidence="3">Lipoprotein</fullName>
    </recommendedName>
</protein>
<accession>A0A4R2LTF4</accession>
<dbReference type="RefSeq" id="WP_131926018.1">
    <property type="nucleotide sequence ID" value="NZ_SLXB01000008.1"/>
</dbReference>
<organism evidence="1 2">
    <name type="scientific">Prevotella heparinolytica</name>
    <dbReference type="NCBI Taxonomy" id="28113"/>
    <lineage>
        <taxon>Bacteria</taxon>
        <taxon>Pseudomonadati</taxon>
        <taxon>Bacteroidota</taxon>
        <taxon>Bacteroidia</taxon>
        <taxon>Bacteroidales</taxon>
        <taxon>Bacteroidaceae</taxon>
        <taxon>Bacteroides</taxon>
    </lineage>
</organism>
<evidence type="ECO:0000313" key="1">
    <source>
        <dbReference type="EMBL" id="TCO93047.1"/>
    </source>
</evidence>